<dbReference type="EMBL" id="QGDC01000009">
    <property type="protein sequence ID" value="RCH53940.1"/>
    <property type="molecule type" value="Genomic_DNA"/>
</dbReference>
<reference evidence="1 2" key="1">
    <citation type="submission" date="2018-05" db="EMBL/GenBank/DDBJ databases">
        <title>Mucilaginibacter hurinus sp. nov., isolated from briquette warehouse soil.</title>
        <authorList>
            <person name="Choi L."/>
        </authorList>
    </citation>
    <scope>NUCLEOTIDE SEQUENCE [LARGE SCALE GENOMIC DNA]</scope>
    <source>
        <strain evidence="1 2">ZR32</strain>
    </source>
</reference>
<organism evidence="1 2">
    <name type="scientific">Mucilaginibacter hurinus</name>
    <dbReference type="NCBI Taxonomy" id="2201324"/>
    <lineage>
        <taxon>Bacteria</taxon>
        <taxon>Pseudomonadati</taxon>
        <taxon>Bacteroidota</taxon>
        <taxon>Sphingobacteriia</taxon>
        <taxon>Sphingobacteriales</taxon>
        <taxon>Sphingobacteriaceae</taxon>
        <taxon>Mucilaginibacter</taxon>
    </lineage>
</organism>
<name>A0A367GKU3_9SPHI</name>
<evidence type="ECO:0000313" key="2">
    <source>
        <dbReference type="Proteomes" id="UP000253209"/>
    </source>
</evidence>
<dbReference type="RefSeq" id="WP_114006203.1">
    <property type="nucleotide sequence ID" value="NZ_QGDC01000009.1"/>
</dbReference>
<keyword evidence="2" id="KW-1185">Reference proteome</keyword>
<proteinExistence type="predicted"/>
<gene>
    <name evidence="1" type="ORF">DJ568_15485</name>
</gene>
<protein>
    <submittedName>
        <fullName evidence="1">Uncharacterized protein</fullName>
    </submittedName>
</protein>
<comment type="caution">
    <text evidence="1">The sequence shown here is derived from an EMBL/GenBank/DDBJ whole genome shotgun (WGS) entry which is preliminary data.</text>
</comment>
<sequence>MSYILIDTFMCSGYQMRVYQMSNPPYNILNHYEGPGGTVIDLNYVSHNRLTPEGALLRQACHGTTKVTVSAINTAPFAVSEVEYNSASCGFVPGGGCDLAITDVVVINTSGPGENDGQAEILVTGFTEGEEEDLEFSVDNVNWQSSNFFAGLPTGSYTAYVRDQGARQATKPFKIFQGADGPLVIRDIKVTNETGEGTHDGSATITATGLNTPFTYSLNNIHYQSSNVLTALAPGTYTSYVKDAGGVIDQQQFSVGQFTGFVLATPAVQVAQGNVSRWSAAFNPVIFKFRRRDFMIQSIGLKTISSVQYPELLLDTIPAKLQPGSDIYVYATNYTGTFTVKAVAGNAVVIDAPYIADSGTGYVIANAEKPNYRLELVVSAGLQAKQFTGVFSNDNTGLIVCQLQSRLKTFLATKNSFLYNTPNMRDVNAAVSYTVKYREVWDDHAPAYTPLAETFYCTNAAKQLQDVYGGNMARYVPFLAYPPGNAKAKFLTLFTRPTLFAGYPFDFSFIYAEQLADKALKKVQRVYNVNKQVLPYNTLLVNENSEALYYDDVLLYNTTAQPSVTTLAAGTGIHRVRVDTLEATGSYGRFHISYKEGAAEHIVTETKEFLVDGSCRKNPVYLCWLNTLGGWDYWLFDSSQKVDIGISDVKTFDKYIEDYERADVLTETVSKTARTKITLGANSVLISEIEALKGIMYSPKVLLLTGQGPVKWMTVQVDSGSFDYETKHNVADIELSIMLPVLNIQTI</sequence>
<dbReference type="Proteomes" id="UP000253209">
    <property type="component" value="Unassembled WGS sequence"/>
</dbReference>
<evidence type="ECO:0000313" key="1">
    <source>
        <dbReference type="EMBL" id="RCH53940.1"/>
    </source>
</evidence>
<dbReference type="OrthoDB" id="784948at2"/>
<accession>A0A367GKU3</accession>
<dbReference type="AlphaFoldDB" id="A0A367GKU3"/>